<organism evidence="1 2">
    <name type="scientific">Datura stramonium</name>
    <name type="common">Jimsonweed</name>
    <name type="synonym">Common thornapple</name>
    <dbReference type="NCBI Taxonomy" id="4076"/>
    <lineage>
        <taxon>Eukaryota</taxon>
        <taxon>Viridiplantae</taxon>
        <taxon>Streptophyta</taxon>
        <taxon>Embryophyta</taxon>
        <taxon>Tracheophyta</taxon>
        <taxon>Spermatophyta</taxon>
        <taxon>Magnoliopsida</taxon>
        <taxon>eudicotyledons</taxon>
        <taxon>Gunneridae</taxon>
        <taxon>Pentapetalae</taxon>
        <taxon>asterids</taxon>
        <taxon>lamiids</taxon>
        <taxon>Solanales</taxon>
        <taxon>Solanaceae</taxon>
        <taxon>Solanoideae</taxon>
        <taxon>Datureae</taxon>
        <taxon>Datura</taxon>
    </lineage>
</organism>
<dbReference type="EMBL" id="JACEIK010001398">
    <property type="protein sequence ID" value="MCD7469071.1"/>
    <property type="molecule type" value="Genomic_DNA"/>
</dbReference>
<comment type="caution">
    <text evidence="1">The sequence shown here is derived from an EMBL/GenBank/DDBJ whole genome shotgun (WGS) entry which is preliminary data.</text>
</comment>
<keyword evidence="2" id="KW-1185">Reference proteome</keyword>
<feature type="non-terminal residue" evidence="1">
    <location>
        <position position="1"/>
    </location>
</feature>
<dbReference type="Proteomes" id="UP000823775">
    <property type="component" value="Unassembled WGS sequence"/>
</dbReference>
<evidence type="ECO:0000313" key="1">
    <source>
        <dbReference type="EMBL" id="MCD7469071.1"/>
    </source>
</evidence>
<accession>A0ABS8TDJ8</accession>
<evidence type="ECO:0000313" key="2">
    <source>
        <dbReference type="Proteomes" id="UP000823775"/>
    </source>
</evidence>
<sequence>NSTNTHQQSNSDQQQQKTNWKNFSAEFFFFRRNNNFPVKQYLPVLFRRLLYLFLRCCAIEAVQIQAYCSIWAGTGSARRWQLDQFSGGAAHWFGCSTKAAAGPGLLNLLLATAEATAVASPLFRSTGHDGATSLLLDMLLSKAAATERRRIWMTCAKAAAVCDGPLRDGASVAAAPFSSGRRLLLFSRVAAGSSSDCSSSGSNW</sequence>
<proteinExistence type="predicted"/>
<gene>
    <name evidence="1" type="ORF">HAX54_007712</name>
</gene>
<reference evidence="1 2" key="1">
    <citation type="journal article" date="2021" name="BMC Genomics">
        <title>Datura genome reveals duplications of psychoactive alkaloid biosynthetic genes and high mutation rate following tissue culture.</title>
        <authorList>
            <person name="Rajewski A."/>
            <person name="Carter-House D."/>
            <person name="Stajich J."/>
            <person name="Litt A."/>
        </authorList>
    </citation>
    <scope>NUCLEOTIDE SEQUENCE [LARGE SCALE GENOMIC DNA]</scope>
    <source>
        <strain evidence="1">AR-01</strain>
    </source>
</reference>
<name>A0ABS8TDJ8_DATST</name>
<protein>
    <submittedName>
        <fullName evidence="1">Uncharacterized protein</fullName>
    </submittedName>
</protein>